<keyword evidence="2" id="KW-1185">Reference proteome</keyword>
<dbReference type="EMBL" id="NAFK01000118">
    <property type="protein sequence ID" value="OSJ34820.1"/>
    <property type="molecule type" value="Genomic_DNA"/>
</dbReference>
<organism evidence="1 2">
    <name type="scientific">Bradyrhizobium canariense</name>
    <dbReference type="NCBI Taxonomy" id="255045"/>
    <lineage>
        <taxon>Bacteria</taxon>
        <taxon>Pseudomonadati</taxon>
        <taxon>Pseudomonadota</taxon>
        <taxon>Alphaproteobacteria</taxon>
        <taxon>Hyphomicrobiales</taxon>
        <taxon>Nitrobacteraceae</taxon>
        <taxon>Bradyrhizobium</taxon>
    </lineage>
</organism>
<protein>
    <submittedName>
        <fullName evidence="1">Uncharacterized protein</fullName>
    </submittedName>
</protein>
<reference evidence="1 2" key="1">
    <citation type="submission" date="2017-03" db="EMBL/GenBank/DDBJ databases">
        <title>Whole genome sequences of fourteen strains of Bradyrhizobium canariense and one strain of Bradyrhizobium japonicum isolated from Lupinus (Papilionoideae: Genisteae) species in Algeria.</title>
        <authorList>
            <person name="Crovadore J."/>
            <person name="Chekireb D."/>
            <person name="Brachmann A."/>
            <person name="Chablais R."/>
            <person name="Cochard B."/>
            <person name="Lefort F."/>
        </authorList>
    </citation>
    <scope>NUCLEOTIDE SEQUENCE [LARGE SCALE GENOMIC DNA]</scope>
    <source>
        <strain evidence="1 2">UBMAN05</strain>
    </source>
</reference>
<dbReference type="Proteomes" id="UP000193884">
    <property type="component" value="Unassembled WGS sequence"/>
</dbReference>
<evidence type="ECO:0000313" key="2">
    <source>
        <dbReference type="Proteomes" id="UP000193884"/>
    </source>
</evidence>
<sequence length="59" mass="6669">MSERDSAHHDAAIQYLAWAVEEIEISGNEEAARHARAALKALKEGYAIVQRRSRVCRSF</sequence>
<comment type="caution">
    <text evidence="1">The sequence shown here is derived from an EMBL/GenBank/DDBJ whole genome shotgun (WGS) entry which is preliminary data.</text>
</comment>
<name>A0ABX3XBT8_9BRAD</name>
<evidence type="ECO:0000313" key="1">
    <source>
        <dbReference type="EMBL" id="OSJ34820.1"/>
    </source>
</evidence>
<gene>
    <name evidence="1" type="ORF">BST63_02855</name>
</gene>
<proteinExistence type="predicted"/>
<accession>A0ABX3XBT8</accession>